<feature type="chain" id="PRO_5041241689" evidence="3">
    <location>
        <begin position="21"/>
        <end position="473"/>
    </location>
</feature>
<organism evidence="4 5">
    <name type="scientific">Steinernema hermaphroditum</name>
    <dbReference type="NCBI Taxonomy" id="289476"/>
    <lineage>
        <taxon>Eukaryota</taxon>
        <taxon>Metazoa</taxon>
        <taxon>Ecdysozoa</taxon>
        <taxon>Nematoda</taxon>
        <taxon>Chromadorea</taxon>
        <taxon>Rhabditida</taxon>
        <taxon>Tylenchina</taxon>
        <taxon>Panagrolaimomorpha</taxon>
        <taxon>Strongyloidoidea</taxon>
        <taxon>Steinernematidae</taxon>
        <taxon>Steinernema</taxon>
    </lineage>
</organism>
<dbReference type="AlphaFoldDB" id="A0AA39LSL1"/>
<gene>
    <name evidence="4" type="ORF">QR680_003636</name>
</gene>
<evidence type="ECO:0000313" key="5">
    <source>
        <dbReference type="Proteomes" id="UP001175271"/>
    </source>
</evidence>
<evidence type="ECO:0000256" key="1">
    <source>
        <dbReference type="SAM" id="Coils"/>
    </source>
</evidence>
<name>A0AA39LSL1_9BILA</name>
<comment type="caution">
    <text evidence="4">The sequence shown here is derived from an EMBL/GenBank/DDBJ whole genome shotgun (WGS) entry which is preliminary data.</text>
</comment>
<protein>
    <submittedName>
        <fullName evidence="4">Uncharacterized protein</fullName>
    </submittedName>
</protein>
<keyword evidence="2" id="KW-0812">Transmembrane</keyword>
<proteinExistence type="predicted"/>
<feature type="transmembrane region" description="Helical" evidence="2">
    <location>
        <begin position="416"/>
        <end position="437"/>
    </location>
</feature>
<feature type="transmembrane region" description="Helical" evidence="2">
    <location>
        <begin position="331"/>
        <end position="353"/>
    </location>
</feature>
<dbReference type="EMBL" id="JAUCMV010000003">
    <property type="protein sequence ID" value="KAK0407855.1"/>
    <property type="molecule type" value="Genomic_DNA"/>
</dbReference>
<keyword evidence="5" id="KW-1185">Reference proteome</keyword>
<feature type="signal peptide" evidence="3">
    <location>
        <begin position="1"/>
        <end position="20"/>
    </location>
</feature>
<keyword evidence="2" id="KW-0472">Membrane</keyword>
<sequence>MAALVLVFPVTFYVSHQLTAEDVSRPKEDQSYLERAQKMDEKFLDQFNYFLAEGKNLSYVIERQEQAQKVMARSNDPSYRIGLALELLNQSFSAESPETEILNAAIAAIGCKYMFDLEKFIVRYMESVSKRSENIERLEKILKSAEEEYGNLVRTAKNKEQLESLWSSFKATHTPGIDKHCLQPYPDASKLLKLFDTALFFASECRAPYRKAYWTEGDCETSFAYTALRYTYGTFGKHMAIGERYSSFRDNSPLRGQLRSRSILSSIIMLVDRYPFLASPEYFPKLRTMHMLSRDSFTECVDEIMKDLKEHRDERREKSCSSFDGILSARLIFTSFLVSLLVVASIGLSLYIVDIRNEKAGLQNFHDKMADRVLRANWIEEAEKQHADLLSFTLAKEEQLFKEVACQSRKVDWITILIYGGVIVGIYIVIHFLFFAFARVLEQKDWFIAVTWYRNNFERLNELTHDSMSIILC</sequence>
<accession>A0AA39LSL1</accession>
<dbReference type="Proteomes" id="UP001175271">
    <property type="component" value="Unassembled WGS sequence"/>
</dbReference>
<evidence type="ECO:0000313" key="4">
    <source>
        <dbReference type="EMBL" id="KAK0407855.1"/>
    </source>
</evidence>
<keyword evidence="2" id="KW-1133">Transmembrane helix</keyword>
<evidence type="ECO:0000256" key="2">
    <source>
        <dbReference type="SAM" id="Phobius"/>
    </source>
</evidence>
<keyword evidence="1" id="KW-0175">Coiled coil</keyword>
<evidence type="ECO:0000256" key="3">
    <source>
        <dbReference type="SAM" id="SignalP"/>
    </source>
</evidence>
<reference evidence="4" key="1">
    <citation type="submission" date="2023-06" db="EMBL/GenBank/DDBJ databases">
        <title>Genomic analysis of the entomopathogenic nematode Steinernema hermaphroditum.</title>
        <authorList>
            <person name="Schwarz E.M."/>
            <person name="Heppert J.K."/>
            <person name="Baniya A."/>
            <person name="Schwartz H.T."/>
            <person name="Tan C.-H."/>
            <person name="Antoshechkin I."/>
            <person name="Sternberg P.W."/>
            <person name="Goodrich-Blair H."/>
            <person name="Dillman A.R."/>
        </authorList>
    </citation>
    <scope>NUCLEOTIDE SEQUENCE</scope>
    <source>
        <strain evidence="4">PS9179</strain>
        <tissue evidence="4">Whole animal</tissue>
    </source>
</reference>
<keyword evidence="3" id="KW-0732">Signal</keyword>
<feature type="coiled-coil region" evidence="1">
    <location>
        <begin position="128"/>
        <end position="162"/>
    </location>
</feature>